<dbReference type="GO" id="GO:0044718">
    <property type="term" value="P:siderophore transmembrane transport"/>
    <property type="evidence" value="ECO:0007669"/>
    <property type="project" value="TreeGrafter"/>
</dbReference>
<name>A0A5S3VD97_9GAMM</name>
<keyword evidence="5 10" id="KW-0812">Transmembrane</keyword>
<keyword evidence="3 10" id="KW-0813">Transport</keyword>
<gene>
    <name evidence="15" type="ORF">CWC19_03960</name>
</gene>
<dbReference type="PROSITE" id="PS01156">
    <property type="entry name" value="TONB_DEPENDENT_REC_2"/>
    <property type="match status" value="1"/>
</dbReference>
<feature type="short sequence motif" description="TonB C-terminal box" evidence="11">
    <location>
        <begin position="717"/>
        <end position="734"/>
    </location>
</feature>
<dbReference type="InterPro" id="IPR012910">
    <property type="entry name" value="Plug_dom"/>
</dbReference>
<dbReference type="PANTHER" id="PTHR30069">
    <property type="entry name" value="TONB-DEPENDENT OUTER MEMBRANE RECEPTOR"/>
    <property type="match status" value="1"/>
</dbReference>
<dbReference type="Pfam" id="PF00593">
    <property type="entry name" value="TonB_dep_Rec_b-barrel"/>
    <property type="match status" value="1"/>
</dbReference>
<dbReference type="EMBL" id="PNBX01000014">
    <property type="protein sequence ID" value="TMO69614.1"/>
    <property type="molecule type" value="Genomic_DNA"/>
</dbReference>
<evidence type="ECO:0000256" key="6">
    <source>
        <dbReference type="ARBA" id="ARBA00022729"/>
    </source>
</evidence>
<evidence type="ECO:0000259" key="14">
    <source>
        <dbReference type="Pfam" id="PF07715"/>
    </source>
</evidence>
<comment type="similarity">
    <text evidence="2 10 12">Belongs to the TonB-dependent receptor family.</text>
</comment>
<dbReference type="Gene3D" id="2.170.130.10">
    <property type="entry name" value="TonB-dependent receptor, plug domain"/>
    <property type="match status" value="1"/>
</dbReference>
<evidence type="ECO:0000256" key="12">
    <source>
        <dbReference type="RuleBase" id="RU003357"/>
    </source>
</evidence>
<keyword evidence="4 10" id="KW-1134">Transmembrane beta strand</keyword>
<evidence type="ECO:0000256" key="9">
    <source>
        <dbReference type="ARBA" id="ARBA00023237"/>
    </source>
</evidence>
<dbReference type="Gene3D" id="2.40.170.20">
    <property type="entry name" value="TonB-dependent receptor, beta-barrel domain"/>
    <property type="match status" value="1"/>
</dbReference>
<evidence type="ECO:0000313" key="15">
    <source>
        <dbReference type="EMBL" id="TMO69614.1"/>
    </source>
</evidence>
<accession>A0A5S3VD97</accession>
<evidence type="ECO:0000256" key="7">
    <source>
        <dbReference type="ARBA" id="ARBA00023077"/>
    </source>
</evidence>
<dbReference type="InterPro" id="IPR039426">
    <property type="entry name" value="TonB-dep_rcpt-like"/>
</dbReference>
<keyword evidence="7 12" id="KW-0798">TonB box</keyword>
<dbReference type="PROSITE" id="PS52016">
    <property type="entry name" value="TONB_DEPENDENT_REC_3"/>
    <property type="match status" value="1"/>
</dbReference>
<evidence type="ECO:0000256" key="10">
    <source>
        <dbReference type="PROSITE-ProRule" id="PRU01360"/>
    </source>
</evidence>
<feature type="domain" description="TonB-dependent receptor-like beta-barrel" evidence="13">
    <location>
        <begin position="267"/>
        <end position="703"/>
    </location>
</feature>
<evidence type="ECO:0000256" key="11">
    <source>
        <dbReference type="PROSITE-ProRule" id="PRU10144"/>
    </source>
</evidence>
<evidence type="ECO:0000256" key="5">
    <source>
        <dbReference type="ARBA" id="ARBA00022692"/>
    </source>
</evidence>
<evidence type="ECO:0000256" key="8">
    <source>
        <dbReference type="ARBA" id="ARBA00023136"/>
    </source>
</evidence>
<evidence type="ECO:0000256" key="3">
    <source>
        <dbReference type="ARBA" id="ARBA00022448"/>
    </source>
</evidence>
<evidence type="ECO:0000313" key="16">
    <source>
        <dbReference type="Proteomes" id="UP000307217"/>
    </source>
</evidence>
<dbReference type="GO" id="GO:0009279">
    <property type="term" value="C:cell outer membrane"/>
    <property type="evidence" value="ECO:0007669"/>
    <property type="project" value="UniProtKB-SubCell"/>
</dbReference>
<dbReference type="RefSeq" id="WP_138590197.1">
    <property type="nucleotide sequence ID" value="NZ_PNBX01000014.1"/>
</dbReference>
<dbReference type="InterPro" id="IPR037066">
    <property type="entry name" value="Plug_dom_sf"/>
</dbReference>
<dbReference type="InterPro" id="IPR010917">
    <property type="entry name" value="TonB_rcpt_CS"/>
</dbReference>
<dbReference type="PANTHER" id="PTHR30069:SF41">
    <property type="entry name" value="HEME_HEMOPEXIN UTILIZATION PROTEIN C"/>
    <property type="match status" value="1"/>
</dbReference>
<dbReference type="AlphaFoldDB" id="A0A5S3VD97"/>
<dbReference type="InterPro" id="IPR036942">
    <property type="entry name" value="Beta-barrel_TonB_sf"/>
</dbReference>
<dbReference type="InterPro" id="IPR000531">
    <property type="entry name" value="Beta-barrel_TonB"/>
</dbReference>
<evidence type="ECO:0000256" key="2">
    <source>
        <dbReference type="ARBA" id="ARBA00009810"/>
    </source>
</evidence>
<keyword evidence="15" id="KW-0675">Receptor</keyword>
<keyword evidence="9 10" id="KW-0998">Cell outer membrane</keyword>
<comment type="subcellular location">
    <subcellularLocation>
        <location evidence="1 10">Cell outer membrane</location>
        <topology evidence="1 10">Multi-pass membrane protein</topology>
    </subcellularLocation>
</comment>
<organism evidence="15 16">
    <name type="scientific">Pseudoalteromonas aurantia</name>
    <dbReference type="NCBI Taxonomy" id="43654"/>
    <lineage>
        <taxon>Bacteria</taxon>
        <taxon>Pseudomonadati</taxon>
        <taxon>Pseudomonadota</taxon>
        <taxon>Gammaproteobacteria</taxon>
        <taxon>Alteromonadales</taxon>
        <taxon>Pseudoalteromonadaceae</taxon>
        <taxon>Pseudoalteromonas</taxon>
    </lineage>
</organism>
<dbReference type="Pfam" id="PF07715">
    <property type="entry name" value="Plug"/>
    <property type="match status" value="1"/>
</dbReference>
<reference evidence="15 16" key="1">
    <citation type="submission" date="2018-01" db="EMBL/GenBank/DDBJ databases">
        <authorList>
            <person name="Paulsen S."/>
            <person name="Gram L.K."/>
        </authorList>
    </citation>
    <scope>NUCLEOTIDE SEQUENCE [LARGE SCALE GENOMIC DNA]</scope>
    <source>
        <strain evidence="15 16">S3790</strain>
    </source>
</reference>
<evidence type="ECO:0000259" key="13">
    <source>
        <dbReference type="Pfam" id="PF00593"/>
    </source>
</evidence>
<keyword evidence="8 10" id="KW-0472">Membrane</keyword>
<evidence type="ECO:0000256" key="4">
    <source>
        <dbReference type="ARBA" id="ARBA00022452"/>
    </source>
</evidence>
<comment type="caution">
    <text evidence="15">The sequence shown here is derived from an EMBL/GenBank/DDBJ whole genome shotgun (WGS) entry which is preliminary data.</text>
</comment>
<proteinExistence type="inferred from homology"/>
<keyword evidence="6" id="KW-0732">Signal</keyword>
<feature type="domain" description="TonB-dependent receptor plug" evidence="14">
    <location>
        <begin position="44"/>
        <end position="151"/>
    </location>
</feature>
<protein>
    <submittedName>
        <fullName evidence="15">TonB-dependent receptor</fullName>
    </submittedName>
</protein>
<evidence type="ECO:0000256" key="1">
    <source>
        <dbReference type="ARBA" id="ARBA00004571"/>
    </source>
</evidence>
<dbReference type="OrthoDB" id="9764669at2"/>
<reference evidence="16" key="2">
    <citation type="submission" date="2019-06" db="EMBL/GenBank/DDBJ databases">
        <title>Co-occurence of chitin degradation, pigmentation and bioactivity in marine Pseudoalteromonas.</title>
        <authorList>
            <person name="Sonnenschein E.C."/>
            <person name="Bech P.K."/>
        </authorList>
    </citation>
    <scope>NUCLEOTIDE SEQUENCE [LARGE SCALE GENOMIC DNA]</scope>
    <source>
        <strain evidence="16">S3790</strain>
    </source>
</reference>
<sequence>MKYSALFLCISAAIHTQAHSEPKKITPDESIEVLGHKITAHNHDVAASVSALSAADIQRSQASDLTQILKSLPGVDVSGSVAPLSGQPRIRGLHGERIHVSVDNVKRKTDSDGSQTLTNISSLGVDPSQLKQVQVLRGADSLTVGSGAIGGSIRIVTKDAADYLNANGVGAQVSATHQKVSDSVQSTLNVFQLTDTTDTIVTLSHVKYDDVDVVAEPNSDKEVANIDKILNRSERNNVTVKNTWYLHPHHLIKSKLDYSETESLDQPYNQRLDLAVRYPTLMEDYKNDYLEGMMNYTYQPVSDLIDMDIQAFYAKKTYDKITKGYIPRGDRKINYDRQSYGESKRHGIRLANLSEFDDPFKHLLAFELNYEHESFDQHQFEKQERSSYYGQSDANNLSISIIDQSTFFKDTLLVTAGIRYDQYDRRSDSFTGYGKNDDNATSGELGLTFKATEYINIYLKAAEAFRAPSLQELYKSDLWRCHIGSKICYSEPQPNLKAEKSKNYEGGIGFNIANKPFIDELSVKAIYFNNKIDNYIDNIPFMYYIDDAGNKQFGSPGPEPVNGIPVATHRDYSAKNIGRLESEGVEVEAHYQYQQFAMYLGYSKMNMDVIGVPNFFLGNIDYQKQPYSEAPADKLTFTTNYQITETINLGIQARHHRGQMRLSERYLERGYGTQAATIYNLNAHYQGSGPLDNFSARLSVDNVTDKRYLRAPASSENDASELGRNVKLSLSYQF</sequence>
<dbReference type="CDD" id="cd01347">
    <property type="entry name" value="ligand_gated_channel"/>
    <property type="match status" value="1"/>
</dbReference>
<dbReference type="SUPFAM" id="SSF56935">
    <property type="entry name" value="Porins"/>
    <property type="match status" value="1"/>
</dbReference>
<dbReference type="Proteomes" id="UP000307217">
    <property type="component" value="Unassembled WGS sequence"/>
</dbReference>
<dbReference type="GO" id="GO:0015344">
    <property type="term" value="F:siderophore uptake transmembrane transporter activity"/>
    <property type="evidence" value="ECO:0007669"/>
    <property type="project" value="TreeGrafter"/>
</dbReference>